<name>A0A1H8VES1_9GAMM</name>
<dbReference type="OrthoDB" id="9770715at2"/>
<dbReference type="RefSeq" id="WP_091645957.1">
    <property type="nucleotide sequence ID" value="NZ_FOEG01000011.1"/>
</dbReference>
<dbReference type="AlphaFoldDB" id="A0A1H8VES1"/>
<sequence>MTPDTMISRLRSLDSLPDAYYRVETLIADPYATVTAIADTLRGDPAMASRVLGVVNSAFYGFPTRVDTIPMAITIIGTRGLRDLMLGMSVTRAFRGIGTQLVSMERFWEHAIYCGLMARALGRENGQRDAEQLFLAGLFHDLGKLVIYHVMPNEAAALLREFATSDRPLPELEQRHLGCDHGEVGQALLRRWYLPELFQEAAACHHNPEQATLHPDTTALVHAADALTRKVEPGYGFQPVDREPPIHPDVRPLIPQDPETIQRLRLTVDTETVELYELLFTEPY</sequence>
<dbReference type="InterPro" id="IPR013976">
    <property type="entry name" value="HDOD"/>
</dbReference>
<keyword evidence="3" id="KW-1185">Reference proteome</keyword>
<dbReference type="CDD" id="cd00077">
    <property type="entry name" value="HDc"/>
    <property type="match status" value="1"/>
</dbReference>
<dbReference type="PANTHER" id="PTHR33525">
    <property type="match status" value="1"/>
</dbReference>
<evidence type="ECO:0000313" key="2">
    <source>
        <dbReference type="EMBL" id="SEP13378.1"/>
    </source>
</evidence>
<dbReference type="STRING" id="406100.SAMN04488052_11187"/>
<dbReference type="InterPro" id="IPR052340">
    <property type="entry name" value="RNase_Y/CdgJ"/>
</dbReference>
<gene>
    <name evidence="2" type="ORF">SAMN04488052_11187</name>
</gene>
<dbReference type="SUPFAM" id="SSF109604">
    <property type="entry name" value="HD-domain/PDEase-like"/>
    <property type="match status" value="1"/>
</dbReference>
<reference evidence="2 3" key="1">
    <citation type="submission" date="2016-10" db="EMBL/GenBank/DDBJ databases">
        <authorList>
            <person name="de Groot N.N."/>
        </authorList>
    </citation>
    <scope>NUCLEOTIDE SEQUENCE [LARGE SCALE GENOMIC DNA]</scope>
    <source>
        <strain evidence="2 3">CGMCC 1.6291</strain>
    </source>
</reference>
<organism evidence="2 3">
    <name type="scientific">Aquisalimonas asiatica</name>
    <dbReference type="NCBI Taxonomy" id="406100"/>
    <lineage>
        <taxon>Bacteria</taxon>
        <taxon>Pseudomonadati</taxon>
        <taxon>Pseudomonadota</taxon>
        <taxon>Gammaproteobacteria</taxon>
        <taxon>Chromatiales</taxon>
        <taxon>Ectothiorhodospiraceae</taxon>
        <taxon>Aquisalimonas</taxon>
    </lineage>
</organism>
<protein>
    <submittedName>
        <fullName evidence="2">HD-like signal output (HDOD) domain, no enzymatic activity</fullName>
    </submittedName>
</protein>
<evidence type="ECO:0000313" key="3">
    <source>
        <dbReference type="Proteomes" id="UP000199657"/>
    </source>
</evidence>
<dbReference type="Proteomes" id="UP000199657">
    <property type="component" value="Unassembled WGS sequence"/>
</dbReference>
<dbReference type="PANTHER" id="PTHR33525:SF3">
    <property type="entry name" value="RIBONUCLEASE Y"/>
    <property type="match status" value="1"/>
</dbReference>
<feature type="domain" description="HDOD" evidence="1">
    <location>
        <begin position="13"/>
        <end position="208"/>
    </location>
</feature>
<dbReference type="Gene3D" id="1.10.3210.10">
    <property type="entry name" value="Hypothetical protein af1432"/>
    <property type="match status" value="1"/>
</dbReference>
<proteinExistence type="predicted"/>
<dbReference type="PROSITE" id="PS51833">
    <property type="entry name" value="HDOD"/>
    <property type="match status" value="1"/>
</dbReference>
<dbReference type="InterPro" id="IPR003607">
    <property type="entry name" value="HD/PDEase_dom"/>
</dbReference>
<accession>A0A1H8VES1</accession>
<dbReference type="Pfam" id="PF08668">
    <property type="entry name" value="HDOD"/>
    <property type="match status" value="1"/>
</dbReference>
<dbReference type="EMBL" id="FOEG01000011">
    <property type="protein sequence ID" value="SEP13378.1"/>
    <property type="molecule type" value="Genomic_DNA"/>
</dbReference>
<evidence type="ECO:0000259" key="1">
    <source>
        <dbReference type="PROSITE" id="PS51833"/>
    </source>
</evidence>